<keyword evidence="2" id="KW-1185">Reference proteome</keyword>
<gene>
    <name evidence="1" type="ORF">C489_14870</name>
</gene>
<protein>
    <submittedName>
        <fullName evidence="1">Uncharacterized protein</fullName>
    </submittedName>
</protein>
<accession>L9XV00</accession>
<dbReference type="EMBL" id="AOID01000045">
    <property type="protein sequence ID" value="ELY65570.1"/>
    <property type="molecule type" value="Genomic_DNA"/>
</dbReference>
<dbReference type="AlphaFoldDB" id="L9XV00"/>
<evidence type="ECO:0000313" key="2">
    <source>
        <dbReference type="Proteomes" id="UP000011632"/>
    </source>
</evidence>
<dbReference type="PATRIC" id="fig|1227496.3.peg.2996"/>
<dbReference type="Proteomes" id="UP000011632">
    <property type="component" value="Unassembled WGS sequence"/>
</dbReference>
<comment type="caution">
    <text evidence="1">The sequence shown here is derived from an EMBL/GenBank/DDBJ whole genome shotgun (WGS) entry which is preliminary data.</text>
</comment>
<organism evidence="1 2">
    <name type="scientific">Natrinema versiforme JCM 10478</name>
    <dbReference type="NCBI Taxonomy" id="1227496"/>
    <lineage>
        <taxon>Archaea</taxon>
        <taxon>Methanobacteriati</taxon>
        <taxon>Methanobacteriota</taxon>
        <taxon>Stenosarchaea group</taxon>
        <taxon>Halobacteria</taxon>
        <taxon>Halobacteriales</taxon>
        <taxon>Natrialbaceae</taxon>
        <taxon>Natrinema</taxon>
    </lineage>
</organism>
<name>L9XV00_9EURY</name>
<reference evidence="1 2" key="1">
    <citation type="journal article" date="2014" name="PLoS Genet.">
        <title>Phylogenetically driven sequencing of extremely halophilic archaea reveals strategies for static and dynamic osmo-response.</title>
        <authorList>
            <person name="Becker E.A."/>
            <person name="Seitzer P.M."/>
            <person name="Tritt A."/>
            <person name="Larsen D."/>
            <person name="Krusor M."/>
            <person name="Yao A.I."/>
            <person name="Wu D."/>
            <person name="Madern D."/>
            <person name="Eisen J.A."/>
            <person name="Darling A.E."/>
            <person name="Facciotti M.T."/>
        </authorList>
    </citation>
    <scope>NUCLEOTIDE SEQUENCE [LARGE SCALE GENOMIC DNA]</scope>
    <source>
        <strain evidence="1 2">JCM 10478</strain>
    </source>
</reference>
<dbReference type="STRING" id="1227496.C489_14870"/>
<proteinExistence type="predicted"/>
<evidence type="ECO:0000313" key="1">
    <source>
        <dbReference type="EMBL" id="ELY65570.1"/>
    </source>
</evidence>
<sequence>MTAIATTMRRPLAIGVALLEIVAPRRIIGIGERIAFTDPDAGRLRPWTVPMVRLEGLAFVWLLDREDGIPAGLENALAVAGLVLGLFPRTVVEFNLEVAYENSDDLELKRWVVPATRLLGAIYAIVGLFARRVDTPTDEREERPKQV</sequence>